<feature type="chain" id="PRO_5018966875" description="Right-handed parallel beta-helix repeat-containing protein" evidence="1">
    <location>
        <begin position="23"/>
        <end position="357"/>
    </location>
</feature>
<reference evidence="2 3" key="1">
    <citation type="submission" date="2019-01" db="EMBL/GenBank/DDBJ databases">
        <title>Pseudolysobacter antarctica gen. nov., sp. nov., isolated from Fildes Peninsula, Antarctica.</title>
        <authorList>
            <person name="Wei Z."/>
            <person name="Peng F."/>
        </authorList>
    </citation>
    <scope>NUCLEOTIDE SEQUENCE [LARGE SCALE GENOMIC DNA]</scope>
    <source>
        <strain evidence="2 3">AQ6-296</strain>
    </source>
</reference>
<dbReference type="KEGG" id="xbc:ELE36_02955"/>
<proteinExistence type="predicted"/>
<sequence length="357" mass="37857">MSLHRVLLLIALVCLANGVCHADPACVSNETELRQALADASVSANLIDEIRLMQGTYFTGGQMFSYSTAQPHNLSISGGWYDDHDPCDFQHQQAGTTILDGQNVTAVLSINNTGDAPNTTLSINNLTLRNGATSNNGESAALALFGALEQDLRVQNVIVLSSHNTKTPPLNIFTNVVTLNSFANVYLINNVIGDSSSNYANLAIFAEYPAQIVYMHNNSLSLNGAGFGALLDSNGGTAFRLVNNAIVGGINFNSRSSGDPIRIWLYSNLGSWGYSSIVTAPIVQADVGNDPGIDPRFIGALDFRPAAGSPLVNRGLNAPVGGSSNYDLDGNPRVSLGIVDVGAYESTRERIFANGFE</sequence>
<dbReference type="SUPFAM" id="SSF51126">
    <property type="entry name" value="Pectin lyase-like"/>
    <property type="match status" value="1"/>
</dbReference>
<keyword evidence="1" id="KW-0732">Signal</keyword>
<dbReference type="RefSeq" id="WP_129831674.1">
    <property type="nucleotide sequence ID" value="NZ_CP035704.1"/>
</dbReference>
<dbReference type="AlphaFoldDB" id="A0A411HG44"/>
<organism evidence="2 3">
    <name type="scientific">Pseudolysobacter antarcticus</name>
    <dbReference type="NCBI Taxonomy" id="2511995"/>
    <lineage>
        <taxon>Bacteria</taxon>
        <taxon>Pseudomonadati</taxon>
        <taxon>Pseudomonadota</taxon>
        <taxon>Gammaproteobacteria</taxon>
        <taxon>Lysobacterales</taxon>
        <taxon>Rhodanobacteraceae</taxon>
        <taxon>Pseudolysobacter</taxon>
    </lineage>
</organism>
<dbReference type="Proteomes" id="UP000291562">
    <property type="component" value="Chromosome"/>
</dbReference>
<dbReference type="OrthoDB" id="6327875at2"/>
<dbReference type="InterPro" id="IPR011050">
    <property type="entry name" value="Pectin_lyase_fold/virulence"/>
</dbReference>
<dbReference type="EMBL" id="CP035704">
    <property type="protein sequence ID" value="QBB69417.1"/>
    <property type="molecule type" value="Genomic_DNA"/>
</dbReference>
<feature type="signal peptide" evidence="1">
    <location>
        <begin position="1"/>
        <end position="22"/>
    </location>
</feature>
<dbReference type="InterPro" id="IPR059226">
    <property type="entry name" value="Choice_anch_Q_dom"/>
</dbReference>
<protein>
    <recommendedName>
        <fullName evidence="4">Right-handed parallel beta-helix repeat-containing protein</fullName>
    </recommendedName>
</protein>
<gene>
    <name evidence="2" type="ORF">ELE36_02955</name>
</gene>
<name>A0A411HG44_9GAMM</name>
<accession>A0A411HG44</accession>
<keyword evidence="3" id="KW-1185">Reference proteome</keyword>
<evidence type="ECO:0008006" key="4">
    <source>
        <dbReference type="Google" id="ProtNLM"/>
    </source>
</evidence>
<evidence type="ECO:0000256" key="1">
    <source>
        <dbReference type="SAM" id="SignalP"/>
    </source>
</evidence>
<evidence type="ECO:0000313" key="2">
    <source>
        <dbReference type="EMBL" id="QBB69417.1"/>
    </source>
</evidence>
<dbReference type="NCBIfam" id="NF041518">
    <property type="entry name" value="choice_anch_Q"/>
    <property type="match status" value="1"/>
</dbReference>
<evidence type="ECO:0000313" key="3">
    <source>
        <dbReference type="Proteomes" id="UP000291562"/>
    </source>
</evidence>